<feature type="region of interest" description="Disordered" evidence="1">
    <location>
        <begin position="103"/>
        <end position="130"/>
    </location>
</feature>
<evidence type="ECO:0000313" key="4">
    <source>
        <dbReference type="Proteomes" id="UP000573001"/>
    </source>
</evidence>
<accession>A0ABX2M3I5</accession>
<evidence type="ECO:0000256" key="2">
    <source>
        <dbReference type="SAM" id="Phobius"/>
    </source>
</evidence>
<keyword evidence="2" id="KW-1133">Transmembrane helix</keyword>
<feature type="transmembrane region" description="Helical" evidence="2">
    <location>
        <begin position="20"/>
        <end position="41"/>
    </location>
</feature>
<evidence type="ECO:0000256" key="1">
    <source>
        <dbReference type="SAM" id="MobiDB-lite"/>
    </source>
</evidence>
<keyword evidence="2" id="KW-0812">Transmembrane</keyword>
<evidence type="ECO:0000313" key="3">
    <source>
        <dbReference type="EMBL" id="NUU12704.1"/>
    </source>
</evidence>
<comment type="caution">
    <text evidence="3">The sequence shown here is derived from an EMBL/GenBank/DDBJ whole genome shotgun (WGS) entry which is preliminary data.</text>
</comment>
<keyword evidence="4" id="KW-1185">Reference proteome</keyword>
<keyword evidence="2" id="KW-0472">Membrane</keyword>
<protein>
    <submittedName>
        <fullName evidence="3">Uncharacterized protein</fullName>
    </submittedName>
</protein>
<sequence length="130" mass="13713">MGAHERTATVQPIWHTRQRWLRTALQTALAFLVGLAGSVAVLQVTAPRVLDALADVLPASWLAWLGGAFAFVIAIASALAKLMAIPVVNAWLARLGFGSVPRSVALDEPEPTTTAGYPDADKTEPDDALG</sequence>
<dbReference type="EMBL" id="JABMCE010000049">
    <property type="protein sequence ID" value="NUU12704.1"/>
    <property type="molecule type" value="Genomic_DNA"/>
</dbReference>
<organism evidence="3 4">
    <name type="scientific">Curtobacterium pusillum</name>
    <dbReference type="NCBI Taxonomy" id="69373"/>
    <lineage>
        <taxon>Bacteria</taxon>
        <taxon>Bacillati</taxon>
        <taxon>Actinomycetota</taxon>
        <taxon>Actinomycetes</taxon>
        <taxon>Micrococcales</taxon>
        <taxon>Microbacteriaceae</taxon>
        <taxon>Curtobacterium</taxon>
    </lineage>
</organism>
<dbReference type="RefSeq" id="WP_175350272.1">
    <property type="nucleotide sequence ID" value="NZ_BAAAWQ010000001.1"/>
</dbReference>
<reference evidence="3 4" key="1">
    <citation type="submission" date="2020-05" db="EMBL/GenBank/DDBJ databases">
        <title>Genome Sequencing of Type Strains.</title>
        <authorList>
            <person name="Lemaire J.F."/>
            <person name="Inderbitzin P."/>
            <person name="Gregorio O.A."/>
            <person name="Collins S.B."/>
            <person name="Wespe N."/>
            <person name="Knight-Connoni V."/>
        </authorList>
    </citation>
    <scope>NUCLEOTIDE SEQUENCE [LARGE SCALE GENOMIC DNA]</scope>
    <source>
        <strain evidence="3 4">ATCC 19096</strain>
    </source>
</reference>
<feature type="transmembrane region" description="Helical" evidence="2">
    <location>
        <begin position="61"/>
        <end position="84"/>
    </location>
</feature>
<name>A0ABX2M3I5_9MICO</name>
<dbReference type="Proteomes" id="UP000573001">
    <property type="component" value="Unassembled WGS sequence"/>
</dbReference>
<proteinExistence type="predicted"/>
<gene>
    <name evidence="3" type="ORF">HP507_02455</name>
</gene>
<feature type="compositionally biased region" description="Basic and acidic residues" evidence="1">
    <location>
        <begin position="119"/>
        <end position="130"/>
    </location>
</feature>